<dbReference type="RefSeq" id="WP_261756592.1">
    <property type="nucleotide sequence ID" value="NZ_CP104562.2"/>
</dbReference>
<dbReference type="PANTHER" id="PTHR32305:SF15">
    <property type="entry name" value="PROTEIN RHSA-RELATED"/>
    <property type="match status" value="1"/>
</dbReference>
<keyword evidence="3" id="KW-1185">Reference proteome</keyword>
<dbReference type="EMBL" id="CP104562">
    <property type="protein sequence ID" value="UXH76852.1"/>
    <property type="molecule type" value="Genomic_DNA"/>
</dbReference>
<dbReference type="Pfam" id="PF05593">
    <property type="entry name" value="RHS_repeat"/>
    <property type="match status" value="2"/>
</dbReference>
<protein>
    <recommendedName>
        <fullName evidence="4">RHS repeat protein</fullName>
    </recommendedName>
</protein>
<feature type="region of interest" description="Disordered" evidence="1">
    <location>
        <begin position="622"/>
        <end position="656"/>
    </location>
</feature>
<evidence type="ECO:0000313" key="3">
    <source>
        <dbReference type="Proteomes" id="UP001064933"/>
    </source>
</evidence>
<organism evidence="2 3">
    <name type="scientific">Roseateles amylovorans</name>
    <dbReference type="NCBI Taxonomy" id="2978473"/>
    <lineage>
        <taxon>Bacteria</taxon>
        <taxon>Pseudomonadati</taxon>
        <taxon>Pseudomonadota</taxon>
        <taxon>Betaproteobacteria</taxon>
        <taxon>Burkholderiales</taxon>
        <taxon>Sphaerotilaceae</taxon>
        <taxon>Roseateles</taxon>
    </lineage>
</organism>
<dbReference type="Proteomes" id="UP001064933">
    <property type="component" value="Chromosome"/>
</dbReference>
<dbReference type="InterPro" id="IPR031325">
    <property type="entry name" value="RHS_repeat"/>
</dbReference>
<dbReference type="InterPro" id="IPR006530">
    <property type="entry name" value="YD"/>
</dbReference>
<gene>
    <name evidence="2" type="ORF">N4261_17670</name>
</gene>
<evidence type="ECO:0008006" key="4">
    <source>
        <dbReference type="Google" id="ProtNLM"/>
    </source>
</evidence>
<dbReference type="NCBIfam" id="TIGR01643">
    <property type="entry name" value="YD_repeat_2x"/>
    <property type="match status" value="3"/>
</dbReference>
<dbReference type="PANTHER" id="PTHR32305">
    <property type="match status" value="1"/>
</dbReference>
<evidence type="ECO:0000256" key="1">
    <source>
        <dbReference type="SAM" id="MobiDB-lite"/>
    </source>
</evidence>
<feature type="compositionally biased region" description="Basic and acidic residues" evidence="1">
    <location>
        <begin position="623"/>
        <end position="637"/>
    </location>
</feature>
<accession>A0ABY6AVG7</accession>
<dbReference type="Gene3D" id="2.180.10.10">
    <property type="entry name" value="RHS repeat-associated core"/>
    <property type="match status" value="2"/>
</dbReference>
<name>A0ABY6AVG7_9BURK</name>
<reference evidence="2" key="1">
    <citation type="submission" date="2022-10" db="EMBL/GenBank/DDBJ databases">
        <title>Characterization and whole genome sequencing of a new Roseateles species, isolated from fresh water.</title>
        <authorList>
            <person name="Guliayeva D.Y."/>
            <person name="Akhremchuk A.E."/>
            <person name="Sikolenko M.A."/>
            <person name="Valentovich L.N."/>
            <person name="Sidarenka A.V."/>
        </authorList>
    </citation>
    <scope>NUCLEOTIDE SEQUENCE</scope>
    <source>
        <strain evidence="2">BIM B-1768</strain>
    </source>
</reference>
<dbReference type="InterPro" id="IPR050708">
    <property type="entry name" value="T6SS_VgrG/RHS"/>
</dbReference>
<evidence type="ECO:0000313" key="2">
    <source>
        <dbReference type="EMBL" id="UXH76852.1"/>
    </source>
</evidence>
<proteinExistence type="predicted"/>
<sequence>MAPIGAKTQSVEAGWQPWLPIRLTFNSIRRVPYTDGLAPTLHSDPQSFGEWTATFDRALFIFPQSNGVTLVNAARGDGLWTTFTSLPGGGFVPAGGLIGDRLTASGQGYVYRDAKGKWLEQYDARGRLLKVWRSDGATLQIERSTGADYPLIQEEGRPTRLVDQFGRVWRMEYSAQDPSARVAAVVDPGNGRTAVEYKGGTISRLVWNDGYSRDFLYEHALGWPLTGYLDENGVRAGTYTYDESGRAIGTRRALGLDAYSVTWREPSVWSTRESYDPLANVIWLDHTLSPGIDVTVKWPNGHDEKLAATSIFGSAKWTSRTQAAGAGSAPATARRVLDANQNVTQSDDYNGHRSCMRFDTDRNTETARIDGLTTAMECAAAWSALPAQARQTTTQWHPVWNLVTRTAQPSVITTWVYNGQPDPTQGNVVRHCVTGGATVLPDGSPQSVLCKRIEQPTTDATGALGFAAVPQSGLAARTWRWTYNGFGQVLTEVDPRGKTTVTNEYYADTTADHTLGDLKSTTNAVGHVTSFPRYNAYGQPLEVVDPNGISSTYTYDARQRVSSVTQNGSTTSYAYWPTGLLKQTTQADGSSVSYDYDDAHRLVGISDQLGNRIDYTLDSSGNRTREAVKDPSGELRRSVSRAFDALGRTKQATGRE</sequence>